<evidence type="ECO:0000313" key="1">
    <source>
        <dbReference type="EMBL" id="CAG8652836.1"/>
    </source>
</evidence>
<organism evidence="1 2">
    <name type="scientific">Acaulospora colombiana</name>
    <dbReference type="NCBI Taxonomy" id="27376"/>
    <lineage>
        <taxon>Eukaryota</taxon>
        <taxon>Fungi</taxon>
        <taxon>Fungi incertae sedis</taxon>
        <taxon>Mucoromycota</taxon>
        <taxon>Glomeromycotina</taxon>
        <taxon>Glomeromycetes</taxon>
        <taxon>Diversisporales</taxon>
        <taxon>Acaulosporaceae</taxon>
        <taxon>Acaulospora</taxon>
    </lineage>
</organism>
<protein>
    <submittedName>
        <fullName evidence="1">13843_t:CDS:1</fullName>
    </submittedName>
</protein>
<sequence>DNDTYFDSEEGAGHHTPTPQHLLPSHHPSALPYPPTTANPQVLSNALSSSTGQFGSQSNYASSNSNSNTTNAGGVARPVQAHIVRFPTIFSSDFGPTSLLCALPVSGSGGAPAFSFEAPSPPDLGNGYQSFSALVPNAERSITTQGIYGPSGPPAGMGYQTGATHTTRMVNNGGSNAATFSAAGMNGIGVGMQHASTPFDFGVPRPTFEFPIEEILKSDMGDDELGSAGGALGENAAGASEITPWDANNVNMNLNLAAGVDGMFGLGGLGATGHWGVPPSEIHNPSGSAASANSTTPTSPTKRGFHGSVGATPVLSRQNSTPATVAYGTLVSPANAVGGNAGNKDGVSAGQMQTIQVNAKANNTSPASVHSNISNSMGAKGESAYDGSVASQTSPATPSTGGGSVAGSSGSNAGSVVPGNVGNTAPGGVKSECANCGATHTPLWRRGLNDELNCNACGLYCKLSSFGLDCAGALASVFGIVWPKRSETVLIG</sequence>
<dbReference type="EMBL" id="CAJVPT010021077">
    <property type="protein sequence ID" value="CAG8652836.1"/>
    <property type="molecule type" value="Genomic_DNA"/>
</dbReference>
<accession>A0ACA9NIV7</accession>
<gene>
    <name evidence="1" type="ORF">ACOLOM_LOCUS8307</name>
</gene>
<comment type="caution">
    <text evidence="1">The sequence shown here is derived from an EMBL/GenBank/DDBJ whole genome shotgun (WGS) entry which is preliminary data.</text>
</comment>
<reference evidence="1" key="1">
    <citation type="submission" date="2021-06" db="EMBL/GenBank/DDBJ databases">
        <authorList>
            <person name="Kallberg Y."/>
            <person name="Tangrot J."/>
            <person name="Rosling A."/>
        </authorList>
    </citation>
    <scope>NUCLEOTIDE SEQUENCE</scope>
    <source>
        <strain evidence="1">CL356</strain>
    </source>
</reference>
<proteinExistence type="predicted"/>
<dbReference type="Proteomes" id="UP000789525">
    <property type="component" value="Unassembled WGS sequence"/>
</dbReference>
<name>A0ACA9NIV7_9GLOM</name>
<feature type="non-terminal residue" evidence="1">
    <location>
        <position position="1"/>
    </location>
</feature>
<keyword evidence="2" id="KW-1185">Reference proteome</keyword>
<evidence type="ECO:0000313" key="2">
    <source>
        <dbReference type="Proteomes" id="UP000789525"/>
    </source>
</evidence>